<protein>
    <recommendedName>
        <fullName evidence="2">DUF2190 family protein</fullName>
    </recommendedName>
</protein>
<gene>
    <name evidence="1" type="ORF">ABRZ04_04490</name>
</gene>
<dbReference type="AlphaFoldDB" id="A0AB39D0I1"/>
<reference evidence="1" key="1">
    <citation type="submission" date="2024-05" db="EMBL/GenBank/DDBJ databases">
        <authorList>
            <person name="Luo Y.-C."/>
            <person name="Nicholds J."/>
            <person name="Mortimer T."/>
            <person name="Maboni G."/>
        </authorList>
    </citation>
    <scope>NUCLEOTIDE SEQUENCE</scope>
    <source>
        <strain evidence="1">151836</strain>
    </source>
</reference>
<evidence type="ECO:0008006" key="2">
    <source>
        <dbReference type="Google" id="ProtNLM"/>
    </source>
</evidence>
<organism evidence="1">
    <name type="scientific">Castellaniella ginsengisoli</name>
    <dbReference type="NCBI Taxonomy" id="546114"/>
    <lineage>
        <taxon>Bacteria</taxon>
        <taxon>Pseudomonadati</taxon>
        <taxon>Pseudomonadota</taxon>
        <taxon>Betaproteobacteria</taxon>
        <taxon>Burkholderiales</taxon>
        <taxon>Alcaligenaceae</taxon>
        <taxon>Castellaniella</taxon>
    </lineage>
</organism>
<dbReference type="RefSeq" id="WP_368640479.1">
    <property type="nucleotide sequence ID" value="NZ_CP158254.1"/>
</dbReference>
<proteinExistence type="predicted"/>
<accession>A0AB39D0I1</accession>
<sequence>MAIDYPQIAEGAHAAILDAGGPVTLIQPGASEYIPGQGMVTQPDIEHPCTGVVFDFGLHQSGAAFTAGSLIEAGDKQLYLSPEGVPAAIGPGFRVQAFGESFTVVSVKATAPAGVPVLYECQLRR</sequence>
<evidence type="ECO:0000313" key="1">
    <source>
        <dbReference type="EMBL" id="XDJ48327.1"/>
    </source>
</evidence>
<name>A0AB39D0I1_9BURK</name>
<dbReference type="EMBL" id="CP158254">
    <property type="protein sequence ID" value="XDJ48327.1"/>
    <property type="molecule type" value="Genomic_DNA"/>
</dbReference>